<evidence type="ECO:0000256" key="1">
    <source>
        <dbReference type="SAM" id="MobiDB-lite"/>
    </source>
</evidence>
<feature type="transmembrane region" description="Helical" evidence="2">
    <location>
        <begin position="142"/>
        <end position="164"/>
    </location>
</feature>
<dbReference type="Pfam" id="PF13828">
    <property type="entry name" value="DUF4190"/>
    <property type="match status" value="1"/>
</dbReference>
<evidence type="ECO:0000259" key="3">
    <source>
        <dbReference type="Pfam" id="PF13828"/>
    </source>
</evidence>
<evidence type="ECO:0000256" key="2">
    <source>
        <dbReference type="SAM" id="Phobius"/>
    </source>
</evidence>
<reference evidence="5" key="1">
    <citation type="journal article" date="2019" name="Int. J. Syst. Evol. Microbiol.">
        <title>The Global Catalogue of Microorganisms (GCM) 10K type strain sequencing project: providing services to taxonomists for standard genome sequencing and annotation.</title>
        <authorList>
            <consortium name="The Broad Institute Genomics Platform"/>
            <consortium name="The Broad Institute Genome Sequencing Center for Infectious Disease"/>
            <person name="Wu L."/>
            <person name="Ma J."/>
        </authorList>
    </citation>
    <scope>NUCLEOTIDE SEQUENCE [LARGE SCALE GENOMIC DNA]</scope>
    <source>
        <strain evidence="5">JCM 17810</strain>
    </source>
</reference>
<name>A0ABP8LBP4_9MICO</name>
<dbReference type="Proteomes" id="UP001500622">
    <property type="component" value="Unassembled WGS sequence"/>
</dbReference>
<evidence type="ECO:0000313" key="4">
    <source>
        <dbReference type="EMBL" id="GAA4425426.1"/>
    </source>
</evidence>
<dbReference type="RefSeq" id="WP_345216411.1">
    <property type="nucleotide sequence ID" value="NZ_BAABGN010000010.1"/>
</dbReference>
<proteinExistence type="predicted"/>
<feature type="transmembrane region" description="Helical" evidence="2">
    <location>
        <begin position="102"/>
        <end position="130"/>
    </location>
</feature>
<dbReference type="EMBL" id="BAABGN010000010">
    <property type="protein sequence ID" value="GAA4425426.1"/>
    <property type="molecule type" value="Genomic_DNA"/>
</dbReference>
<feature type="region of interest" description="Disordered" evidence="1">
    <location>
        <begin position="1"/>
        <end position="94"/>
    </location>
</feature>
<keyword evidence="2" id="KW-0472">Membrane</keyword>
<comment type="caution">
    <text evidence="4">The sequence shown here is derived from an EMBL/GenBank/DDBJ whole genome shotgun (WGS) entry which is preliminary data.</text>
</comment>
<accession>A0ABP8LBP4</accession>
<keyword evidence="2" id="KW-1133">Transmembrane helix</keyword>
<sequence length="165" mass="16753">MSTGTAGDGDRPGVAGQRREPENPFAAPSSPRPPTDPYGSYGAAPTHDHRQPADPRQLGPPGTDPARPGQEPFLFPGTEHGGAPAVLDGPGYTTQEPANHPLAVAAIVLGVLSVVPGIGIAAVVCGHVALQRLRTGYYGGRGLATAGLVLGYALTVLWALLALAL</sequence>
<evidence type="ECO:0000313" key="5">
    <source>
        <dbReference type="Proteomes" id="UP001500622"/>
    </source>
</evidence>
<protein>
    <recommendedName>
        <fullName evidence="3">DUF4190 domain-containing protein</fullName>
    </recommendedName>
</protein>
<keyword evidence="5" id="KW-1185">Reference proteome</keyword>
<gene>
    <name evidence="4" type="ORF">GCM10023169_23030</name>
</gene>
<keyword evidence="2" id="KW-0812">Transmembrane</keyword>
<feature type="domain" description="DUF4190" evidence="3">
    <location>
        <begin position="102"/>
        <end position="161"/>
    </location>
</feature>
<organism evidence="4 5">
    <name type="scientific">Georgenia halophila</name>
    <dbReference type="NCBI Taxonomy" id="620889"/>
    <lineage>
        <taxon>Bacteria</taxon>
        <taxon>Bacillati</taxon>
        <taxon>Actinomycetota</taxon>
        <taxon>Actinomycetes</taxon>
        <taxon>Micrococcales</taxon>
        <taxon>Bogoriellaceae</taxon>
        <taxon>Georgenia</taxon>
    </lineage>
</organism>
<dbReference type="InterPro" id="IPR025241">
    <property type="entry name" value="DUF4190"/>
</dbReference>